<gene>
    <name evidence="1" type="ORF">J2S20_002145</name>
</gene>
<dbReference type="EMBL" id="JAUSTO010000019">
    <property type="protein sequence ID" value="MDQ0153425.1"/>
    <property type="molecule type" value="Genomic_DNA"/>
</dbReference>
<evidence type="ECO:0000313" key="2">
    <source>
        <dbReference type="Proteomes" id="UP001241537"/>
    </source>
</evidence>
<keyword evidence="2" id="KW-1185">Reference proteome</keyword>
<accession>A0AAE3VCG0</accession>
<name>A0AAE3VCG0_9FIRM</name>
<organism evidence="1 2">
    <name type="scientific">Moryella indoligenes</name>
    <dbReference type="NCBI Taxonomy" id="371674"/>
    <lineage>
        <taxon>Bacteria</taxon>
        <taxon>Bacillati</taxon>
        <taxon>Bacillota</taxon>
        <taxon>Clostridia</taxon>
        <taxon>Lachnospirales</taxon>
        <taxon>Lachnospiraceae</taxon>
        <taxon>Moryella</taxon>
    </lineage>
</organism>
<protein>
    <submittedName>
        <fullName evidence="1">Uncharacterized protein</fullName>
    </submittedName>
</protein>
<comment type="caution">
    <text evidence="1">The sequence shown here is derived from an EMBL/GenBank/DDBJ whole genome shotgun (WGS) entry which is preliminary data.</text>
</comment>
<evidence type="ECO:0000313" key="1">
    <source>
        <dbReference type="EMBL" id="MDQ0153425.1"/>
    </source>
</evidence>
<dbReference type="RefSeq" id="WP_307255380.1">
    <property type="nucleotide sequence ID" value="NZ_JAUSTO010000019.1"/>
</dbReference>
<reference evidence="1" key="1">
    <citation type="submission" date="2023-07" db="EMBL/GenBank/DDBJ databases">
        <title>Genomic Encyclopedia of Type Strains, Phase IV (KMG-IV): sequencing the most valuable type-strain genomes for metagenomic binning, comparative biology and taxonomic classification.</title>
        <authorList>
            <person name="Goeker M."/>
        </authorList>
    </citation>
    <scope>NUCLEOTIDE SEQUENCE</scope>
    <source>
        <strain evidence="1">DSM 19659</strain>
    </source>
</reference>
<dbReference type="AlphaFoldDB" id="A0AAE3VCG0"/>
<proteinExistence type="predicted"/>
<dbReference type="Proteomes" id="UP001241537">
    <property type="component" value="Unassembled WGS sequence"/>
</dbReference>
<sequence>MTNYHKEHVHKKQLLIIDIAIVNDEYEVIAMREDGNELDIATFSNKNDAIKCFNQFIAKYPADTKKLSGKYAKLRDDLQTALEAGRQAQKQNPEDGGTCNFDTSMLSLPRWNFEKVQQAVQEAGATCFAQNFYGSKRFFIVPKANGQGNARTASAKAITKMLQSLGYNASMYYAMD</sequence>